<dbReference type="GO" id="GO:0008750">
    <property type="term" value="F:proton-translocating NAD(P)+ transhydrogenase activity"/>
    <property type="evidence" value="ECO:0007669"/>
    <property type="project" value="UniProtKB-EC"/>
</dbReference>
<accession>A0A2I0TCP9</accession>
<keyword evidence="4" id="KW-0521">NADP</keyword>
<evidence type="ECO:0000256" key="1">
    <source>
        <dbReference type="ARBA" id="ARBA00004141"/>
    </source>
</evidence>
<keyword evidence="3" id="KW-0812">Transmembrane</keyword>
<dbReference type="SUPFAM" id="SSF52467">
    <property type="entry name" value="DHS-like NAD/FAD-binding domain"/>
    <property type="match status" value="1"/>
</dbReference>
<organism evidence="11 12">
    <name type="scientific">Limosa lapponica baueri</name>
    <dbReference type="NCBI Taxonomy" id="1758121"/>
    <lineage>
        <taxon>Eukaryota</taxon>
        <taxon>Metazoa</taxon>
        <taxon>Chordata</taxon>
        <taxon>Craniata</taxon>
        <taxon>Vertebrata</taxon>
        <taxon>Euteleostomi</taxon>
        <taxon>Archelosauria</taxon>
        <taxon>Archosauria</taxon>
        <taxon>Dinosauria</taxon>
        <taxon>Saurischia</taxon>
        <taxon>Theropoda</taxon>
        <taxon>Coelurosauria</taxon>
        <taxon>Aves</taxon>
        <taxon>Neognathae</taxon>
        <taxon>Neoaves</taxon>
        <taxon>Charadriiformes</taxon>
        <taxon>Scolopacidae</taxon>
        <taxon>Limosa</taxon>
    </lineage>
</organism>
<dbReference type="Gene3D" id="3.40.50.1220">
    <property type="entry name" value="TPP-binding domain"/>
    <property type="match status" value="1"/>
</dbReference>
<keyword evidence="6" id="KW-1133">Transmembrane helix</keyword>
<evidence type="ECO:0000256" key="5">
    <source>
        <dbReference type="ARBA" id="ARBA00022967"/>
    </source>
</evidence>
<evidence type="ECO:0000256" key="3">
    <source>
        <dbReference type="ARBA" id="ARBA00022692"/>
    </source>
</evidence>
<evidence type="ECO:0000313" key="11">
    <source>
        <dbReference type="EMBL" id="PKU31532.1"/>
    </source>
</evidence>
<evidence type="ECO:0000256" key="8">
    <source>
        <dbReference type="ARBA" id="ARBA00023136"/>
    </source>
</evidence>
<evidence type="ECO:0000256" key="2">
    <source>
        <dbReference type="ARBA" id="ARBA00012943"/>
    </source>
</evidence>
<reference evidence="12" key="2">
    <citation type="submission" date="2017-12" db="EMBL/GenBank/DDBJ databases">
        <title>Genome sequence of the Bar-tailed Godwit (Limosa lapponica baueri).</title>
        <authorList>
            <person name="Lima N.C.B."/>
            <person name="Parody-Merino A.M."/>
            <person name="Battley P.F."/>
            <person name="Fidler A.E."/>
            <person name="Prosdocimi F."/>
        </authorList>
    </citation>
    <scope>NUCLEOTIDE SEQUENCE [LARGE SCALE GENOMIC DNA]</scope>
</reference>
<dbReference type="OrthoDB" id="37244at2759"/>
<evidence type="ECO:0000256" key="4">
    <source>
        <dbReference type="ARBA" id="ARBA00022857"/>
    </source>
</evidence>
<evidence type="ECO:0000313" key="12">
    <source>
        <dbReference type="Proteomes" id="UP000233556"/>
    </source>
</evidence>
<keyword evidence="12" id="KW-1185">Reference proteome</keyword>
<dbReference type="PANTHER" id="PTHR10160">
    <property type="entry name" value="NAD(P) TRANSHYDROGENASE"/>
    <property type="match status" value="1"/>
</dbReference>
<dbReference type="PANTHER" id="PTHR10160:SF22">
    <property type="entry name" value="NAD(P) TRANSHYDROGENASE, MITOCHONDRIAL"/>
    <property type="match status" value="1"/>
</dbReference>
<dbReference type="GO" id="GO:0006740">
    <property type="term" value="P:NADPH regeneration"/>
    <property type="evidence" value="ECO:0007669"/>
    <property type="project" value="TreeGrafter"/>
</dbReference>
<dbReference type="EMBL" id="KZ512649">
    <property type="protein sequence ID" value="PKU31532.1"/>
    <property type="molecule type" value="Genomic_DNA"/>
</dbReference>
<dbReference type="GO" id="GO:0005743">
    <property type="term" value="C:mitochondrial inner membrane"/>
    <property type="evidence" value="ECO:0007669"/>
    <property type="project" value="TreeGrafter"/>
</dbReference>
<comment type="catalytic activity">
    <reaction evidence="9">
        <text>NAD(+) + NADPH + H(+)(in) = NADH + NADP(+) + H(+)(out)</text>
        <dbReference type="Rhea" id="RHEA:47992"/>
        <dbReference type="ChEBI" id="CHEBI:15378"/>
        <dbReference type="ChEBI" id="CHEBI:57540"/>
        <dbReference type="ChEBI" id="CHEBI:57783"/>
        <dbReference type="ChEBI" id="CHEBI:57945"/>
        <dbReference type="ChEBI" id="CHEBI:58349"/>
        <dbReference type="EC" id="7.1.1.1"/>
    </reaction>
</comment>
<dbReference type="EC" id="7.1.1.1" evidence="2"/>
<proteinExistence type="predicted"/>
<evidence type="ECO:0000259" key="10">
    <source>
        <dbReference type="Pfam" id="PF02233"/>
    </source>
</evidence>
<keyword evidence="5" id="KW-1278">Translocase</keyword>
<evidence type="ECO:0000256" key="9">
    <source>
        <dbReference type="ARBA" id="ARBA00048202"/>
    </source>
</evidence>
<sequence>MVPYMIDPSYTMGIICLGSVSELSAIMAMNCSLANVILGGYGTTSTAGGKPMEITGTHTEINVDNAIEMIKEANNIIITPGYGLCAAKAQYPIADLVKMLREQGKNGRGEM</sequence>
<name>A0A2I0TCP9_LIMLA</name>
<dbReference type="Proteomes" id="UP000233556">
    <property type="component" value="Unassembled WGS sequence"/>
</dbReference>
<protein>
    <recommendedName>
        <fullName evidence="2">proton-translocating NAD(P)(+) transhydrogenase</fullName>
        <ecNumber evidence="2">7.1.1.1</ecNumber>
    </recommendedName>
</protein>
<dbReference type="FunFam" id="3.40.50.1220:FF:000073">
    <property type="entry name" value="Nicotinamide nucleotide transhydrogenase"/>
    <property type="match status" value="1"/>
</dbReference>
<comment type="subcellular location">
    <subcellularLocation>
        <location evidence="1">Membrane</location>
        <topology evidence="1">Multi-pass membrane protein</topology>
    </subcellularLocation>
</comment>
<feature type="domain" description="NADP transhydrogenase beta-like" evidence="10">
    <location>
        <begin position="12"/>
        <end position="106"/>
    </location>
</feature>
<reference evidence="12" key="1">
    <citation type="submission" date="2017-11" db="EMBL/GenBank/DDBJ databases">
        <authorList>
            <person name="Lima N.C."/>
            <person name="Parody-Merino A.M."/>
            <person name="Battley P.F."/>
            <person name="Fidler A.E."/>
            <person name="Prosdocimi F."/>
        </authorList>
    </citation>
    <scope>NUCLEOTIDE SEQUENCE [LARGE SCALE GENOMIC DNA]</scope>
</reference>
<evidence type="ECO:0000256" key="6">
    <source>
        <dbReference type="ARBA" id="ARBA00022989"/>
    </source>
</evidence>
<dbReference type="GO" id="GO:0050661">
    <property type="term" value="F:NADP binding"/>
    <property type="evidence" value="ECO:0007669"/>
    <property type="project" value="TreeGrafter"/>
</dbReference>
<keyword evidence="7" id="KW-0520">NAD</keyword>
<dbReference type="AlphaFoldDB" id="A0A2I0TCP9"/>
<gene>
    <name evidence="11" type="ORF">llap_18163</name>
</gene>
<keyword evidence="8" id="KW-0472">Membrane</keyword>
<dbReference type="InterPro" id="IPR029035">
    <property type="entry name" value="DHS-like_NAD/FAD-binding_dom"/>
</dbReference>
<evidence type="ECO:0000256" key="7">
    <source>
        <dbReference type="ARBA" id="ARBA00023027"/>
    </source>
</evidence>
<dbReference type="InterPro" id="IPR034300">
    <property type="entry name" value="PNTB-like"/>
</dbReference>
<dbReference type="Pfam" id="PF02233">
    <property type="entry name" value="PNTB"/>
    <property type="match status" value="1"/>
</dbReference>